<dbReference type="InterPro" id="IPR001878">
    <property type="entry name" value="Znf_CCHC"/>
</dbReference>
<evidence type="ECO:0000256" key="1">
    <source>
        <dbReference type="PROSITE-ProRule" id="PRU00047"/>
    </source>
</evidence>
<dbReference type="Proteomes" id="UP000008237">
    <property type="component" value="Unassembled WGS sequence"/>
</dbReference>
<sequence length="157" mass="17030">LGVRGVEITTTEEEVAAAVAKEGGYDPQEIKTGKIRITSNRAGSLWVQCPLAAAKKAVKKGKLAVGWTQVRIELLDVRPLQCYRCLEKGHVQQHCTSSTNRSKNCYRCGGEGHKDRECDARAKCQVCAAAGVLAGHRMGGPACRLPKQKKKEEQKAA</sequence>
<gene>
    <name evidence="3" type="ORF">EAI_15784</name>
</gene>
<dbReference type="Gene3D" id="4.10.60.10">
    <property type="entry name" value="Zinc finger, CCHC-type"/>
    <property type="match status" value="1"/>
</dbReference>
<dbReference type="EMBL" id="GL452122">
    <property type="protein sequence ID" value="EFN77913.1"/>
    <property type="molecule type" value="Genomic_DNA"/>
</dbReference>
<dbReference type="InterPro" id="IPR036875">
    <property type="entry name" value="Znf_CCHC_sf"/>
</dbReference>
<protein>
    <recommendedName>
        <fullName evidence="2">CCHC-type domain-containing protein</fullName>
    </recommendedName>
</protein>
<keyword evidence="4" id="KW-1185">Reference proteome</keyword>
<feature type="non-terminal residue" evidence="3">
    <location>
        <position position="1"/>
    </location>
</feature>
<dbReference type="InParanoid" id="E2C2B5"/>
<keyword evidence="1" id="KW-0479">Metal-binding</keyword>
<name>E2C2B5_HARSA</name>
<evidence type="ECO:0000259" key="2">
    <source>
        <dbReference type="PROSITE" id="PS50158"/>
    </source>
</evidence>
<organism evidence="4">
    <name type="scientific">Harpegnathos saltator</name>
    <name type="common">Jerdon's jumping ant</name>
    <dbReference type="NCBI Taxonomy" id="610380"/>
    <lineage>
        <taxon>Eukaryota</taxon>
        <taxon>Metazoa</taxon>
        <taxon>Ecdysozoa</taxon>
        <taxon>Arthropoda</taxon>
        <taxon>Hexapoda</taxon>
        <taxon>Insecta</taxon>
        <taxon>Pterygota</taxon>
        <taxon>Neoptera</taxon>
        <taxon>Endopterygota</taxon>
        <taxon>Hymenoptera</taxon>
        <taxon>Apocrita</taxon>
        <taxon>Aculeata</taxon>
        <taxon>Formicoidea</taxon>
        <taxon>Formicidae</taxon>
        <taxon>Ponerinae</taxon>
        <taxon>Ponerini</taxon>
        <taxon>Harpegnathos</taxon>
    </lineage>
</organism>
<dbReference type="AlphaFoldDB" id="E2C2B5"/>
<dbReference type="SUPFAM" id="SSF57756">
    <property type="entry name" value="Retrovirus zinc finger-like domains"/>
    <property type="match status" value="1"/>
</dbReference>
<keyword evidence="1" id="KW-0863">Zinc-finger</keyword>
<dbReference type="OMA" id="NCRSAVN"/>
<keyword evidence="1" id="KW-0862">Zinc</keyword>
<feature type="non-terminal residue" evidence="3">
    <location>
        <position position="157"/>
    </location>
</feature>
<dbReference type="GO" id="GO:0003676">
    <property type="term" value="F:nucleic acid binding"/>
    <property type="evidence" value="ECO:0007669"/>
    <property type="project" value="InterPro"/>
</dbReference>
<dbReference type="SMART" id="SM00343">
    <property type="entry name" value="ZnF_C2HC"/>
    <property type="match status" value="2"/>
</dbReference>
<feature type="domain" description="CCHC-type" evidence="2">
    <location>
        <begin position="82"/>
        <end position="97"/>
    </location>
</feature>
<reference evidence="3 4" key="1">
    <citation type="journal article" date="2010" name="Science">
        <title>Genomic comparison of the ants Camponotus floridanus and Harpegnathos saltator.</title>
        <authorList>
            <person name="Bonasio R."/>
            <person name="Zhang G."/>
            <person name="Ye C."/>
            <person name="Mutti N.S."/>
            <person name="Fang X."/>
            <person name="Qin N."/>
            <person name="Donahue G."/>
            <person name="Yang P."/>
            <person name="Li Q."/>
            <person name="Li C."/>
            <person name="Zhang P."/>
            <person name="Huang Z."/>
            <person name="Berger S.L."/>
            <person name="Reinberg D."/>
            <person name="Wang J."/>
            <person name="Liebig J."/>
        </authorList>
    </citation>
    <scope>NUCLEOTIDE SEQUENCE [LARGE SCALE GENOMIC DNA]</scope>
    <source>
        <strain evidence="3 4">R22 G/1</strain>
    </source>
</reference>
<feature type="domain" description="CCHC-type" evidence="2">
    <location>
        <begin position="105"/>
        <end position="118"/>
    </location>
</feature>
<dbReference type="Pfam" id="PF00098">
    <property type="entry name" value="zf-CCHC"/>
    <property type="match status" value="1"/>
</dbReference>
<dbReference type="GO" id="GO:0008270">
    <property type="term" value="F:zinc ion binding"/>
    <property type="evidence" value="ECO:0007669"/>
    <property type="project" value="UniProtKB-KW"/>
</dbReference>
<evidence type="ECO:0000313" key="4">
    <source>
        <dbReference type="Proteomes" id="UP000008237"/>
    </source>
</evidence>
<accession>E2C2B5</accession>
<dbReference type="OrthoDB" id="7554769at2759"/>
<evidence type="ECO:0000313" key="3">
    <source>
        <dbReference type="EMBL" id="EFN77913.1"/>
    </source>
</evidence>
<proteinExistence type="predicted"/>
<dbReference type="PROSITE" id="PS50158">
    <property type="entry name" value="ZF_CCHC"/>
    <property type="match status" value="2"/>
</dbReference>